<comment type="catalytic activity">
    <reaction evidence="4">
        <text>(6S)-5-formyl-5,6,7,8-tetrahydrofolate + ATP = (6R)-5,10-methenyltetrahydrofolate + ADP + phosphate</text>
        <dbReference type="Rhea" id="RHEA:10488"/>
        <dbReference type="ChEBI" id="CHEBI:30616"/>
        <dbReference type="ChEBI" id="CHEBI:43474"/>
        <dbReference type="ChEBI" id="CHEBI:57455"/>
        <dbReference type="ChEBI" id="CHEBI:57457"/>
        <dbReference type="ChEBI" id="CHEBI:456216"/>
        <dbReference type="EC" id="6.3.3.2"/>
    </reaction>
</comment>
<protein>
    <recommendedName>
        <fullName evidence="4">5-formyltetrahydrofolate cyclo-ligase</fullName>
        <ecNumber evidence="4">6.3.3.2</ecNumber>
    </recommendedName>
</protein>
<dbReference type="EC" id="6.3.3.2" evidence="4"/>
<name>A0ABS2RGM6_9ACTN</name>
<comment type="similarity">
    <text evidence="1 4">Belongs to the 5-formyltetrahydrofolate cyclo-ligase family.</text>
</comment>
<accession>A0ABS2RGM6</accession>
<keyword evidence="6" id="KW-1185">Reference proteome</keyword>
<organism evidence="5 6">
    <name type="scientific">Microlunatus panaciterrae</name>
    <dbReference type="NCBI Taxonomy" id="400768"/>
    <lineage>
        <taxon>Bacteria</taxon>
        <taxon>Bacillati</taxon>
        <taxon>Actinomycetota</taxon>
        <taxon>Actinomycetes</taxon>
        <taxon>Propionibacteriales</taxon>
        <taxon>Propionibacteriaceae</taxon>
        <taxon>Microlunatus</taxon>
    </lineage>
</organism>
<keyword evidence="4" id="KW-0479">Metal-binding</keyword>
<keyword evidence="3 4" id="KW-0067">ATP-binding</keyword>
<keyword evidence="2 4" id="KW-0547">Nucleotide-binding</keyword>
<dbReference type="InterPro" id="IPR002698">
    <property type="entry name" value="FTHF_cligase"/>
</dbReference>
<evidence type="ECO:0000256" key="4">
    <source>
        <dbReference type="RuleBase" id="RU361279"/>
    </source>
</evidence>
<dbReference type="Gene3D" id="3.40.50.10420">
    <property type="entry name" value="NagB/RpiA/CoA transferase-like"/>
    <property type="match status" value="1"/>
</dbReference>
<dbReference type="NCBIfam" id="TIGR02727">
    <property type="entry name" value="MTHFS_bact"/>
    <property type="match status" value="1"/>
</dbReference>
<dbReference type="Pfam" id="PF01812">
    <property type="entry name" value="5-FTHF_cyc-lig"/>
    <property type="match status" value="1"/>
</dbReference>
<dbReference type="PANTHER" id="PTHR23407:SF1">
    <property type="entry name" value="5-FORMYLTETRAHYDROFOLATE CYCLO-LIGASE"/>
    <property type="match status" value="1"/>
</dbReference>
<dbReference type="InterPro" id="IPR024185">
    <property type="entry name" value="FTHF_cligase-like_sf"/>
</dbReference>
<evidence type="ECO:0000256" key="1">
    <source>
        <dbReference type="ARBA" id="ARBA00010638"/>
    </source>
</evidence>
<gene>
    <name evidence="5" type="ORF">JOE57_001043</name>
</gene>
<dbReference type="PIRSF" id="PIRSF006806">
    <property type="entry name" value="FTHF_cligase"/>
    <property type="match status" value="1"/>
</dbReference>
<dbReference type="GO" id="GO:0030272">
    <property type="term" value="F:5-formyltetrahydrofolate cyclo-ligase activity"/>
    <property type="evidence" value="ECO:0007669"/>
    <property type="project" value="UniProtKB-EC"/>
</dbReference>
<dbReference type="EMBL" id="JAFBCF010000001">
    <property type="protein sequence ID" value="MBM7798122.1"/>
    <property type="molecule type" value="Genomic_DNA"/>
</dbReference>
<proteinExistence type="inferred from homology"/>
<dbReference type="RefSeq" id="WP_204916714.1">
    <property type="nucleotide sequence ID" value="NZ_BAAAQP010000011.1"/>
</dbReference>
<sequence length="218" mass="23269">MVDAQGQGQSTADAAALQEAKALLREAVLLRRETRTAAERTQQDLARFAQLQKALEPSLGGLQTVSVYLSTGAEPSTLQLIGWLAAHDITVLLPVLSGGPDGIRKSQPDWAPYGGPDRLRIGPHSILEPTTAPLGPQALARADLVIASALAASAEGDRLGRGGGWYDRALEHASQAAETWVLLNDEEVLKIIPTQAWDRRVDVLVTPSRLIRTSPHAA</sequence>
<dbReference type="InterPro" id="IPR037171">
    <property type="entry name" value="NagB/RpiA_transferase-like"/>
</dbReference>
<reference evidence="5 6" key="1">
    <citation type="submission" date="2021-01" db="EMBL/GenBank/DDBJ databases">
        <title>Sequencing the genomes of 1000 actinobacteria strains.</title>
        <authorList>
            <person name="Klenk H.-P."/>
        </authorList>
    </citation>
    <scope>NUCLEOTIDE SEQUENCE [LARGE SCALE GENOMIC DNA]</scope>
    <source>
        <strain evidence="5 6">DSM 18662</strain>
    </source>
</reference>
<comment type="caution">
    <text evidence="5">The sequence shown here is derived from an EMBL/GenBank/DDBJ whole genome shotgun (WGS) entry which is preliminary data.</text>
</comment>
<evidence type="ECO:0000313" key="6">
    <source>
        <dbReference type="Proteomes" id="UP000704762"/>
    </source>
</evidence>
<evidence type="ECO:0000313" key="5">
    <source>
        <dbReference type="EMBL" id="MBM7798122.1"/>
    </source>
</evidence>
<evidence type="ECO:0000256" key="2">
    <source>
        <dbReference type="ARBA" id="ARBA00022741"/>
    </source>
</evidence>
<dbReference type="PANTHER" id="PTHR23407">
    <property type="entry name" value="ATPASE INHIBITOR/5-FORMYLTETRAHYDROFOLATE CYCLO-LIGASE"/>
    <property type="match status" value="1"/>
</dbReference>
<dbReference type="SUPFAM" id="SSF100950">
    <property type="entry name" value="NagB/RpiA/CoA transferase-like"/>
    <property type="match status" value="1"/>
</dbReference>
<dbReference type="Proteomes" id="UP000704762">
    <property type="component" value="Unassembled WGS sequence"/>
</dbReference>
<keyword evidence="4" id="KW-0460">Magnesium</keyword>
<evidence type="ECO:0000256" key="3">
    <source>
        <dbReference type="ARBA" id="ARBA00022840"/>
    </source>
</evidence>
<keyword evidence="5" id="KW-0436">Ligase</keyword>
<comment type="cofactor">
    <cofactor evidence="4">
        <name>Mg(2+)</name>
        <dbReference type="ChEBI" id="CHEBI:18420"/>
    </cofactor>
</comment>